<feature type="binding site" evidence="12">
    <location>
        <position position="220"/>
    </location>
    <ligand>
        <name>Fe cation</name>
        <dbReference type="ChEBI" id="CHEBI:24875"/>
    </ligand>
</feature>
<dbReference type="EMBL" id="CP138581">
    <property type="protein sequence ID" value="WPG98793.1"/>
    <property type="molecule type" value="Genomic_DNA"/>
</dbReference>
<reference evidence="14 15" key="1">
    <citation type="submission" date="2023-11" db="EMBL/GenBank/DDBJ databases">
        <title>An acidophilic fungus is an integral part of prey digestion in a carnivorous sundew plant.</title>
        <authorList>
            <person name="Tsai I.J."/>
        </authorList>
    </citation>
    <scope>NUCLEOTIDE SEQUENCE [LARGE SCALE GENOMIC DNA]</scope>
    <source>
        <strain evidence="14">169a</strain>
    </source>
</reference>
<keyword evidence="7 14" id="KW-0223">Dioxygenase</keyword>
<dbReference type="NCBIfam" id="TIGR01263">
    <property type="entry name" value="4HPPD"/>
    <property type="match status" value="1"/>
</dbReference>
<comment type="cofactor">
    <cofactor evidence="12">
        <name>Fe cation</name>
        <dbReference type="ChEBI" id="CHEBI:24875"/>
    </cofactor>
    <text evidence="12">Binds 1 Fe cation per subunit.</text>
</comment>
<dbReference type="InterPro" id="IPR029068">
    <property type="entry name" value="Glyas_Bleomycin-R_OHBP_Dase"/>
</dbReference>
<feature type="domain" description="VOC" evidence="13">
    <location>
        <begin position="217"/>
        <end position="375"/>
    </location>
</feature>
<dbReference type="InterPro" id="IPR005956">
    <property type="entry name" value="4OHPhenylPyrv_dOase"/>
</dbReference>
<dbReference type="Proteomes" id="UP001303373">
    <property type="component" value="Chromosome 2"/>
</dbReference>
<feature type="binding site" evidence="12">
    <location>
        <position position="303"/>
    </location>
    <ligand>
        <name>Fe cation</name>
        <dbReference type="ChEBI" id="CHEBI:24875"/>
    </ligand>
</feature>
<keyword evidence="9 12" id="KW-0408">Iron</keyword>
<evidence type="ECO:0000256" key="12">
    <source>
        <dbReference type="PIRSR" id="PIRSR009283-1"/>
    </source>
</evidence>
<feature type="domain" description="VOC" evidence="13">
    <location>
        <begin position="39"/>
        <end position="185"/>
    </location>
</feature>
<dbReference type="FunFam" id="3.10.180.10:FF:000020">
    <property type="entry name" value="4-hydroxyphenylpyruvate dioxygenase"/>
    <property type="match status" value="1"/>
</dbReference>
<evidence type="ECO:0000256" key="6">
    <source>
        <dbReference type="ARBA" id="ARBA00022878"/>
    </source>
</evidence>
<evidence type="ECO:0000313" key="15">
    <source>
        <dbReference type="Proteomes" id="UP001303373"/>
    </source>
</evidence>
<comment type="similarity">
    <text evidence="2 11">Belongs to the 4HPPD family.</text>
</comment>
<evidence type="ECO:0000313" key="14">
    <source>
        <dbReference type="EMBL" id="WPG98793.1"/>
    </source>
</evidence>
<evidence type="ECO:0000256" key="2">
    <source>
        <dbReference type="ARBA" id="ARBA00005877"/>
    </source>
</evidence>
<dbReference type="GO" id="GO:0003868">
    <property type="term" value="F:4-hydroxyphenylpyruvate dioxygenase activity"/>
    <property type="evidence" value="ECO:0007669"/>
    <property type="project" value="InterPro"/>
</dbReference>
<dbReference type="AlphaFoldDB" id="A0AAQ3LZR2"/>
<evidence type="ECO:0000256" key="4">
    <source>
        <dbReference type="ARBA" id="ARBA00022723"/>
    </source>
</evidence>
<keyword evidence="10" id="KW-0585">Phenylalanine catabolism</keyword>
<evidence type="ECO:0000256" key="3">
    <source>
        <dbReference type="ARBA" id="ARBA00013222"/>
    </source>
</evidence>
<dbReference type="Pfam" id="PF00903">
    <property type="entry name" value="Glyoxalase"/>
    <property type="match status" value="1"/>
</dbReference>
<keyword evidence="15" id="KW-1185">Reference proteome</keyword>
<dbReference type="CDD" id="cd08342">
    <property type="entry name" value="HPPD_N_like"/>
    <property type="match status" value="1"/>
</dbReference>
<evidence type="ECO:0000256" key="5">
    <source>
        <dbReference type="ARBA" id="ARBA00022737"/>
    </source>
</evidence>
<comment type="pathway">
    <text evidence="1">Amino-acid degradation; L-phenylalanine degradation; acetoacetate and fumarate from L-phenylalanine: step 3/6.</text>
</comment>
<dbReference type="FunFam" id="3.10.180.10:FF:000001">
    <property type="entry name" value="4-hydroxyphenylpyruvate dioxygenase"/>
    <property type="match status" value="1"/>
</dbReference>
<dbReference type="SUPFAM" id="SSF54593">
    <property type="entry name" value="Glyoxalase/Bleomycin resistance protein/Dihydroxybiphenyl dioxygenase"/>
    <property type="match status" value="1"/>
</dbReference>
<evidence type="ECO:0000256" key="9">
    <source>
        <dbReference type="ARBA" id="ARBA00023004"/>
    </source>
</evidence>
<dbReference type="InterPro" id="IPR004360">
    <property type="entry name" value="Glyas_Fos-R_dOase_dom"/>
</dbReference>
<dbReference type="PANTHER" id="PTHR11959:SF1">
    <property type="entry name" value="4-HYDROXYPHENYLPYRUVATE DIOXYGENASE"/>
    <property type="match status" value="1"/>
</dbReference>
<dbReference type="GO" id="GO:0046872">
    <property type="term" value="F:metal ion binding"/>
    <property type="evidence" value="ECO:0007669"/>
    <property type="project" value="UniProtKB-KW"/>
</dbReference>
<evidence type="ECO:0000256" key="11">
    <source>
        <dbReference type="PIRNR" id="PIRNR009283"/>
    </source>
</evidence>
<dbReference type="GO" id="GO:0006572">
    <property type="term" value="P:L-tyrosine catabolic process"/>
    <property type="evidence" value="ECO:0007669"/>
    <property type="project" value="UniProtKB-KW"/>
</dbReference>
<evidence type="ECO:0000256" key="1">
    <source>
        <dbReference type="ARBA" id="ARBA00005162"/>
    </source>
</evidence>
<protein>
    <recommendedName>
        <fullName evidence="3 11">4-hydroxyphenylpyruvate dioxygenase</fullName>
    </recommendedName>
</protein>
<sequence>MAPGALLPTVTTETGVSLPLYGQDGEAVRLPQTQVQYRGYDHVTWWVGNAKQVAQYYITRMGFRPVAQKGLETGSRFVASHVVENNNVRFVLSSPIRSSVRQALKEAPAKDQQLLNEMYDHIDKHGDGVKDVAFEVDDVKAVYQNAIANGAESIYPPTVENSDEGDVLSACIRTYGDTTHTFISRTSYTGPFLPGYRASALKNDPINALLPEIELEAIDHCVGNQDWDEMEAACDFYERCLGFHRFWSVDDKDICTEFSALKSIVMSSANDVVKMPINEPAVGKKKSQIEEYVDFYNGPGVQHIALRTPDIISAVSNLKARGVEFISIPETYYTNMRERIKSSGLKLNESFETIQKLNILIDFDEGGYLLQLFTKPLMDRPTVFIEIIQRNNFDGFGAGNFKSLFESIEQEQKLRGNL</sequence>
<evidence type="ECO:0000256" key="7">
    <source>
        <dbReference type="ARBA" id="ARBA00022964"/>
    </source>
</evidence>
<evidence type="ECO:0000256" key="8">
    <source>
        <dbReference type="ARBA" id="ARBA00023002"/>
    </source>
</evidence>
<dbReference type="GO" id="GO:0006559">
    <property type="term" value="P:L-phenylalanine catabolic process"/>
    <property type="evidence" value="ECO:0007669"/>
    <property type="project" value="UniProtKB-KW"/>
</dbReference>
<dbReference type="PIRSF" id="PIRSF009283">
    <property type="entry name" value="HPP_dOase"/>
    <property type="match status" value="1"/>
</dbReference>
<keyword evidence="6" id="KW-0828">Tyrosine catabolism</keyword>
<evidence type="ECO:0000259" key="13">
    <source>
        <dbReference type="PROSITE" id="PS51819"/>
    </source>
</evidence>
<dbReference type="CDD" id="cd07250">
    <property type="entry name" value="HPPD_C_like"/>
    <property type="match status" value="1"/>
</dbReference>
<organism evidence="14 15">
    <name type="scientific">Acrodontium crateriforme</name>
    <dbReference type="NCBI Taxonomy" id="150365"/>
    <lineage>
        <taxon>Eukaryota</taxon>
        <taxon>Fungi</taxon>
        <taxon>Dikarya</taxon>
        <taxon>Ascomycota</taxon>
        <taxon>Pezizomycotina</taxon>
        <taxon>Dothideomycetes</taxon>
        <taxon>Dothideomycetidae</taxon>
        <taxon>Mycosphaerellales</taxon>
        <taxon>Teratosphaeriaceae</taxon>
        <taxon>Acrodontium</taxon>
    </lineage>
</organism>
<evidence type="ECO:0000256" key="10">
    <source>
        <dbReference type="ARBA" id="ARBA00023232"/>
    </source>
</evidence>
<feature type="binding site" evidence="12">
    <location>
        <position position="386"/>
    </location>
    <ligand>
        <name>Fe cation</name>
        <dbReference type="ChEBI" id="CHEBI:24875"/>
    </ligand>
</feature>
<dbReference type="InterPro" id="IPR041735">
    <property type="entry name" value="4OHPhenylPyrv_dOase_C"/>
</dbReference>
<keyword evidence="5" id="KW-0677">Repeat</keyword>
<dbReference type="InterPro" id="IPR037523">
    <property type="entry name" value="VOC_core"/>
</dbReference>
<keyword evidence="8" id="KW-0560">Oxidoreductase</keyword>
<dbReference type="PROSITE" id="PS51819">
    <property type="entry name" value="VOC"/>
    <property type="match status" value="2"/>
</dbReference>
<name>A0AAQ3LZR2_9PEZI</name>
<dbReference type="Gene3D" id="3.10.180.10">
    <property type="entry name" value="2,3-Dihydroxybiphenyl 1,2-Dioxygenase, domain 1"/>
    <property type="match status" value="2"/>
</dbReference>
<dbReference type="PANTHER" id="PTHR11959">
    <property type="entry name" value="4-HYDROXYPHENYLPYRUVATE DIOXYGENASE"/>
    <property type="match status" value="1"/>
</dbReference>
<accession>A0AAQ3LZR2</accession>
<gene>
    <name evidence="14" type="ORF">R9X50_00158900</name>
</gene>
<dbReference type="InterPro" id="IPR041736">
    <property type="entry name" value="4OHPhenylPyrv_dOase_N"/>
</dbReference>
<proteinExistence type="inferred from homology"/>
<keyword evidence="4 12" id="KW-0479">Metal-binding</keyword>